<name>A0A0A8K476_9HYPH</name>
<proteinExistence type="predicted"/>
<dbReference type="AlphaFoldDB" id="A0A0A8K476"/>
<organism evidence="2 3">
    <name type="scientific">Methyloceanibacter caenitepidi</name>
    <dbReference type="NCBI Taxonomy" id="1384459"/>
    <lineage>
        <taxon>Bacteria</taxon>
        <taxon>Pseudomonadati</taxon>
        <taxon>Pseudomonadota</taxon>
        <taxon>Alphaproteobacteria</taxon>
        <taxon>Hyphomicrobiales</taxon>
        <taxon>Hyphomicrobiaceae</taxon>
        <taxon>Methyloceanibacter</taxon>
    </lineage>
</organism>
<reference evidence="2 3" key="1">
    <citation type="submission" date="2014-09" db="EMBL/GenBank/DDBJ databases">
        <title>Genome sequencing of Methyloceanibacter caenitepidi Gela4.</title>
        <authorList>
            <person name="Takeuchi M."/>
            <person name="Susumu S."/>
            <person name="Kamagata Y."/>
            <person name="Oshima K."/>
            <person name="Hattori M."/>
            <person name="Iwasaki W."/>
        </authorList>
    </citation>
    <scope>NUCLEOTIDE SEQUENCE [LARGE SCALE GENOMIC DNA]</scope>
    <source>
        <strain evidence="2 3">Gela4</strain>
    </source>
</reference>
<keyword evidence="3" id="KW-1185">Reference proteome</keyword>
<gene>
    <name evidence="2" type="ORF">GL4_2153</name>
</gene>
<feature type="compositionally biased region" description="Polar residues" evidence="1">
    <location>
        <begin position="45"/>
        <end position="57"/>
    </location>
</feature>
<dbReference type="EMBL" id="AP014648">
    <property type="protein sequence ID" value="BAQ17596.1"/>
    <property type="molecule type" value="Genomic_DNA"/>
</dbReference>
<dbReference type="KEGG" id="mcg:GL4_2153"/>
<feature type="region of interest" description="Disordered" evidence="1">
    <location>
        <begin position="37"/>
        <end position="57"/>
    </location>
</feature>
<protein>
    <submittedName>
        <fullName evidence="2">Uncharacterized protein</fullName>
    </submittedName>
</protein>
<dbReference type="Proteomes" id="UP000031643">
    <property type="component" value="Chromosome"/>
</dbReference>
<dbReference type="HOGENOM" id="CLU_2991500_0_0_5"/>
<evidence type="ECO:0000313" key="2">
    <source>
        <dbReference type="EMBL" id="BAQ17596.1"/>
    </source>
</evidence>
<accession>A0A0A8K476</accession>
<sequence>MKGGGGQETAFAGARAPVVQQCNSGRKSFDLGKSCLGRKQPIRNGRNSATLNWSNSR</sequence>
<evidence type="ECO:0000256" key="1">
    <source>
        <dbReference type="SAM" id="MobiDB-lite"/>
    </source>
</evidence>
<dbReference type="STRING" id="1384459.GL4_2153"/>
<evidence type="ECO:0000313" key="3">
    <source>
        <dbReference type="Proteomes" id="UP000031643"/>
    </source>
</evidence>